<dbReference type="AlphaFoldDB" id="A0A2H3C327"/>
<gene>
    <name evidence="2" type="ORF">ARMSODRAFT_284262</name>
</gene>
<sequence>MVNCKFLNANATGRTTIEHYHQFLDVLTERSIDMRKIKASKAERALWGVEHIAKTKKAQSRLVEKGKQRAKGATEKIFTVPNIKSASDTRWKRDIFRGHRTQKSDLSSTEKGGGPITQSATKEDNRISD</sequence>
<proteinExistence type="predicted"/>
<accession>A0A2H3C327</accession>
<reference evidence="3" key="1">
    <citation type="journal article" date="2017" name="Nat. Ecol. Evol.">
        <title>Genome expansion and lineage-specific genetic innovations in the forest pathogenic fungi Armillaria.</title>
        <authorList>
            <person name="Sipos G."/>
            <person name="Prasanna A.N."/>
            <person name="Walter M.C."/>
            <person name="O'Connor E."/>
            <person name="Balint B."/>
            <person name="Krizsan K."/>
            <person name="Kiss B."/>
            <person name="Hess J."/>
            <person name="Varga T."/>
            <person name="Slot J."/>
            <person name="Riley R."/>
            <person name="Boka B."/>
            <person name="Rigling D."/>
            <person name="Barry K."/>
            <person name="Lee J."/>
            <person name="Mihaltcheva S."/>
            <person name="LaButti K."/>
            <person name="Lipzen A."/>
            <person name="Waldron R."/>
            <person name="Moloney N.M."/>
            <person name="Sperisen C."/>
            <person name="Kredics L."/>
            <person name="Vagvoelgyi C."/>
            <person name="Patrignani A."/>
            <person name="Fitzpatrick D."/>
            <person name="Nagy I."/>
            <person name="Doyle S."/>
            <person name="Anderson J.B."/>
            <person name="Grigoriev I.V."/>
            <person name="Gueldener U."/>
            <person name="Muensterkoetter M."/>
            <person name="Nagy L.G."/>
        </authorList>
    </citation>
    <scope>NUCLEOTIDE SEQUENCE [LARGE SCALE GENOMIC DNA]</scope>
    <source>
        <strain evidence="3">28-4</strain>
    </source>
</reference>
<protein>
    <submittedName>
        <fullName evidence="2">Uncharacterized protein</fullName>
    </submittedName>
</protein>
<dbReference type="EMBL" id="KZ293416">
    <property type="protein sequence ID" value="PBK77465.1"/>
    <property type="molecule type" value="Genomic_DNA"/>
</dbReference>
<feature type="region of interest" description="Disordered" evidence="1">
    <location>
        <begin position="90"/>
        <end position="129"/>
    </location>
</feature>
<keyword evidence="3" id="KW-1185">Reference proteome</keyword>
<name>A0A2H3C327_9AGAR</name>
<feature type="compositionally biased region" description="Polar residues" evidence="1">
    <location>
        <begin position="104"/>
        <end position="120"/>
    </location>
</feature>
<organism evidence="2 3">
    <name type="scientific">Armillaria solidipes</name>
    <dbReference type="NCBI Taxonomy" id="1076256"/>
    <lineage>
        <taxon>Eukaryota</taxon>
        <taxon>Fungi</taxon>
        <taxon>Dikarya</taxon>
        <taxon>Basidiomycota</taxon>
        <taxon>Agaricomycotina</taxon>
        <taxon>Agaricomycetes</taxon>
        <taxon>Agaricomycetidae</taxon>
        <taxon>Agaricales</taxon>
        <taxon>Marasmiineae</taxon>
        <taxon>Physalacriaceae</taxon>
        <taxon>Armillaria</taxon>
    </lineage>
</organism>
<dbReference type="Proteomes" id="UP000218334">
    <property type="component" value="Unassembled WGS sequence"/>
</dbReference>
<evidence type="ECO:0000313" key="3">
    <source>
        <dbReference type="Proteomes" id="UP000218334"/>
    </source>
</evidence>
<evidence type="ECO:0000256" key="1">
    <source>
        <dbReference type="SAM" id="MobiDB-lite"/>
    </source>
</evidence>
<evidence type="ECO:0000313" key="2">
    <source>
        <dbReference type="EMBL" id="PBK77465.1"/>
    </source>
</evidence>
<dbReference type="STRING" id="1076256.A0A2H3C327"/>